<dbReference type="InterPro" id="IPR011011">
    <property type="entry name" value="Znf_FYVE_PHD"/>
</dbReference>
<feature type="non-terminal residue" evidence="6">
    <location>
        <position position="1"/>
    </location>
</feature>
<organism evidence="6">
    <name type="scientific">Lygus hesperus</name>
    <name type="common">Western plant bug</name>
    <dbReference type="NCBI Taxonomy" id="30085"/>
    <lineage>
        <taxon>Eukaryota</taxon>
        <taxon>Metazoa</taxon>
        <taxon>Ecdysozoa</taxon>
        <taxon>Arthropoda</taxon>
        <taxon>Hexapoda</taxon>
        <taxon>Insecta</taxon>
        <taxon>Pterygota</taxon>
        <taxon>Neoptera</taxon>
        <taxon>Paraneoptera</taxon>
        <taxon>Hemiptera</taxon>
        <taxon>Heteroptera</taxon>
        <taxon>Panheteroptera</taxon>
        <taxon>Cimicomorpha</taxon>
        <taxon>Miridae</taxon>
        <taxon>Mirini</taxon>
        <taxon>Lygus</taxon>
    </lineage>
</organism>
<feature type="non-terminal residue" evidence="6">
    <location>
        <position position="123"/>
    </location>
</feature>
<evidence type="ECO:0000256" key="4">
    <source>
        <dbReference type="PROSITE-ProRule" id="PRU00146"/>
    </source>
</evidence>
<name>A0A0A9Z5D5_LYGHE</name>
<dbReference type="GO" id="GO:0008270">
    <property type="term" value="F:zinc ion binding"/>
    <property type="evidence" value="ECO:0007669"/>
    <property type="project" value="UniProtKB-KW"/>
</dbReference>
<keyword evidence="1" id="KW-0479">Metal-binding</keyword>
<dbReference type="EMBL" id="GBHO01003117">
    <property type="protein sequence ID" value="JAG40487.1"/>
    <property type="molecule type" value="Transcribed_RNA"/>
</dbReference>
<dbReference type="SMART" id="SM00249">
    <property type="entry name" value="PHD"/>
    <property type="match status" value="1"/>
</dbReference>
<accession>A0A0A9Z5D5</accession>
<evidence type="ECO:0000259" key="5">
    <source>
        <dbReference type="PROSITE" id="PS50016"/>
    </source>
</evidence>
<dbReference type="InterPro" id="IPR019787">
    <property type="entry name" value="Znf_PHD-finger"/>
</dbReference>
<dbReference type="GO" id="GO:0016301">
    <property type="term" value="F:kinase activity"/>
    <property type="evidence" value="ECO:0007669"/>
    <property type="project" value="UniProtKB-KW"/>
</dbReference>
<protein>
    <submittedName>
        <fullName evidence="6">Protein kinase C delta type</fullName>
    </submittedName>
</protein>
<evidence type="ECO:0000256" key="1">
    <source>
        <dbReference type="ARBA" id="ARBA00022723"/>
    </source>
</evidence>
<proteinExistence type="predicted"/>
<evidence type="ECO:0000256" key="3">
    <source>
        <dbReference type="ARBA" id="ARBA00022833"/>
    </source>
</evidence>
<sequence length="123" mass="13504">GMAGGSVNDNTPTRCEVCEKVVKGTRKDNLMNCAKANCGSSIHKACLNIKTANNNGTLMQSDDSITWTCTKCSLNEVHRRSHAENSNNAEGFLPNFYINPLNDTELNNLDSHDLIIALYKQQS</sequence>
<dbReference type="InterPro" id="IPR013083">
    <property type="entry name" value="Znf_RING/FYVE/PHD"/>
</dbReference>
<keyword evidence="3" id="KW-0862">Zinc</keyword>
<dbReference type="SUPFAM" id="SSF57903">
    <property type="entry name" value="FYVE/PHD zinc finger"/>
    <property type="match status" value="1"/>
</dbReference>
<keyword evidence="2 4" id="KW-0863">Zinc-finger</keyword>
<dbReference type="PROSITE" id="PS50016">
    <property type="entry name" value="ZF_PHD_2"/>
    <property type="match status" value="1"/>
</dbReference>
<reference evidence="6" key="2">
    <citation type="submission" date="2014-07" db="EMBL/GenBank/DDBJ databases">
        <authorList>
            <person name="Hull J."/>
        </authorList>
    </citation>
    <scope>NUCLEOTIDE SEQUENCE</scope>
</reference>
<gene>
    <name evidence="6" type="primary">Prkcd</name>
    <name evidence="6" type="ORF">CM83_104781</name>
</gene>
<keyword evidence="6" id="KW-0418">Kinase</keyword>
<evidence type="ECO:0000256" key="2">
    <source>
        <dbReference type="ARBA" id="ARBA00022771"/>
    </source>
</evidence>
<dbReference type="AlphaFoldDB" id="A0A0A9Z5D5"/>
<evidence type="ECO:0000313" key="6">
    <source>
        <dbReference type="EMBL" id="JAG40487.1"/>
    </source>
</evidence>
<dbReference type="Gene3D" id="3.30.40.10">
    <property type="entry name" value="Zinc/RING finger domain, C3HC4 (zinc finger)"/>
    <property type="match status" value="1"/>
</dbReference>
<reference evidence="6" key="1">
    <citation type="journal article" date="2014" name="PLoS ONE">
        <title>Transcriptome-Based Identification of ABC Transporters in the Western Tarnished Plant Bug Lygus hesperus.</title>
        <authorList>
            <person name="Hull J.J."/>
            <person name="Chaney K."/>
            <person name="Geib S.M."/>
            <person name="Fabrick J.A."/>
            <person name="Brent C.S."/>
            <person name="Walsh D."/>
            <person name="Lavine L.C."/>
        </authorList>
    </citation>
    <scope>NUCLEOTIDE SEQUENCE</scope>
</reference>
<dbReference type="Pfam" id="PF00628">
    <property type="entry name" value="PHD"/>
    <property type="match status" value="1"/>
</dbReference>
<keyword evidence="6" id="KW-0808">Transferase</keyword>
<feature type="domain" description="PHD-type" evidence="5">
    <location>
        <begin position="12"/>
        <end position="75"/>
    </location>
</feature>
<dbReference type="InterPro" id="IPR001965">
    <property type="entry name" value="Znf_PHD"/>
</dbReference>